<feature type="non-terminal residue" evidence="1">
    <location>
        <position position="1"/>
    </location>
</feature>
<comment type="caution">
    <text evidence="1">The sequence shown here is derived from an EMBL/GenBank/DDBJ whole genome shotgun (WGS) entry which is preliminary data.</text>
</comment>
<proteinExistence type="predicted"/>
<evidence type="ECO:0000313" key="1">
    <source>
        <dbReference type="EMBL" id="GAG20580.1"/>
    </source>
</evidence>
<gene>
    <name evidence="1" type="ORF">S01H1_49232</name>
</gene>
<protein>
    <submittedName>
        <fullName evidence="1">Uncharacterized protein</fullName>
    </submittedName>
</protein>
<name>X0VQU1_9ZZZZ</name>
<accession>X0VQU1</accession>
<sequence>KDPLPHGPEFSAAYGRIYSDWHDNEGCEDSREM</sequence>
<dbReference type="AlphaFoldDB" id="X0VQU1"/>
<organism evidence="1">
    <name type="scientific">marine sediment metagenome</name>
    <dbReference type="NCBI Taxonomy" id="412755"/>
    <lineage>
        <taxon>unclassified sequences</taxon>
        <taxon>metagenomes</taxon>
        <taxon>ecological metagenomes</taxon>
    </lineage>
</organism>
<dbReference type="EMBL" id="BARS01031653">
    <property type="protein sequence ID" value="GAG20580.1"/>
    <property type="molecule type" value="Genomic_DNA"/>
</dbReference>
<reference evidence="1" key="1">
    <citation type="journal article" date="2014" name="Front. Microbiol.">
        <title>High frequency of phylogenetically diverse reductive dehalogenase-homologous genes in deep subseafloor sedimentary metagenomes.</title>
        <authorList>
            <person name="Kawai M."/>
            <person name="Futagami T."/>
            <person name="Toyoda A."/>
            <person name="Takaki Y."/>
            <person name="Nishi S."/>
            <person name="Hori S."/>
            <person name="Arai W."/>
            <person name="Tsubouchi T."/>
            <person name="Morono Y."/>
            <person name="Uchiyama I."/>
            <person name="Ito T."/>
            <person name="Fujiyama A."/>
            <person name="Inagaki F."/>
            <person name="Takami H."/>
        </authorList>
    </citation>
    <scope>NUCLEOTIDE SEQUENCE</scope>
    <source>
        <strain evidence="1">Expedition CK06-06</strain>
    </source>
</reference>